<gene>
    <name evidence="1" type="ORF">CP98_01932</name>
</gene>
<accession>A0A084EN69</accession>
<dbReference type="Pfam" id="PF11171">
    <property type="entry name" value="DUF2958"/>
    <property type="match status" value="1"/>
</dbReference>
<reference evidence="1 2" key="1">
    <citation type="submission" date="2014-03" db="EMBL/GenBank/DDBJ databases">
        <title>Genome sequence of Sphingobium yanoikuyae B1.</title>
        <authorList>
            <person name="Gan H.M."/>
            <person name="Gan H.Y."/>
            <person name="Savka M.A."/>
        </authorList>
    </citation>
    <scope>NUCLEOTIDE SEQUENCE [LARGE SCALE GENOMIC DNA]</scope>
    <source>
        <strain evidence="1 2">B1</strain>
    </source>
</reference>
<evidence type="ECO:0008006" key="3">
    <source>
        <dbReference type="Google" id="ProtNLM"/>
    </source>
</evidence>
<dbReference type="eggNOG" id="COG3616">
    <property type="taxonomic scope" value="Bacteria"/>
</dbReference>
<proteinExistence type="predicted"/>
<evidence type="ECO:0000313" key="2">
    <source>
        <dbReference type="Proteomes" id="UP000028534"/>
    </source>
</evidence>
<dbReference type="EMBL" id="JGVR01000009">
    <property type="protein sequence ID" value="KEZ19411.1"/>
    <property type="molecule type" value="Genomic_DNA"/>
</dbReference>
<sequence length="133" mass="14492">MILLTPELREQLRANDLARIEALRRGDPAPDPVPVVRFFNPVGAATWLAIELDEDDIFFGVADLGFGCPELGSFALEELQSIRLPFGLGIERDTLFEGAFPLSVYAEAACRAGSLIEGERILYRAARAEKGGA</sequence>
<organism evidence="1 2">
    <name type="scientific">Sphingobium yanoikuyae</name>
    <name type="common">Sphingomonas yanoikuyae</name>
    <dbReference type="NCBI Taxonomy" id="13690"/>
    <lineage>
        <taxon>Bacteria</taxon>
        <taxon>Pseudomonadati</taxon>
        <taxon>Pseudomonadota</taxon>
        <taxon>Alphaproteobacteria</taxon>
        <taxon>Sphingomonadales</taxon>
        <taxon>Sphingomonadaceae</taxon>
        <taxon>Sphingobium</taxon>
    </lineage>
</organism>
<evidence type="ECO:0000313" key="1">
    <source>
        <dbReference type="EMBL" id="KEZ19411.1"/>
    </source>
</evidence>
<dbReference type="PATRIC" id="fig|13690.10.peg.1985"/>
<dbReference type="InterPro" id="IPR021341">
    <property type="entry name" value="DUF2958"/>
</dbReference>
<protein>
    <recommendedName>
        <fullName evidence="3">DUF2958 domain-containing protein</fullName>
    </recommendedName>
</protein>
<name>A0A084EN69_SPHYA</name>
<comment type="caution">
    <text evidence="1">The sequence shown here is derived from an EMBL/GenBank/DDBJ whole genome shotgun (WGS) entry which is preliminary data.</text>
</comment>
<dbReference type="RefSeq" id="WP_037518997.1">
    <property type="nucleotide sequence ID" value="NZ_JGVR01000009.1"/>
</dbReference>
<dbReference type="AlphaFoldDB" id="A0A084EN69"/>
<dbReference type="Proteomes" id="UP000028534">
    <property type="component" value="Unassembled WGS sequence"/>
</dbReference>